<evidence type="ECO:0000256" key="1">
    <source>
        <dbReference type="SAM" id="MobiDB-lite"/>
    </source>
</evidence>
<feature type="region of interest" description="Disordered" evidence="1">
    <location>
        <begin position="18"/>
        <end position="71"/>
    </location>
</feature>
<reference evidence="2" key="1">
    <citation type="journal article" date="2019" name="bioRxiv">
        <title>The Genome of the Zebra Mussel, Dreissena polymorpha: A Resource for Invasive Species Research.</title>
        <authorList>
            <person name="McCartney M.A."/>
            <person name="Auch B."/>
            <person name="Kono T."/>
            <person name="Mallez S."/>
            <person name="Zhang Y."/>
            <person name="Obille A."/>
            <person name="Becker A."/>
            <person name="Abrahante J.E."/>
            <person name="Garbe J."/>
            <person name="Badalamenti J.P."/>
            <person name="Herman A."/>
            <person name="Mangelson H."/>
            <person name="Liachko I."/>
            <person name="Sullivan S."/>
            <person name="Sone E.D."/>
            <person name="Koren S."/>
            <person name="Silverstein K.A.T."/>
            <person name="Beckman K.B."/>
            <person name="Gohl D.M."/>
        </authorList>
    </citation>
    <scope>NUCLEOTIDE SEQUENCE</scope>
    <source>
        <strain evidence="2">Duluth1</strain>
        <tissue evidence="2">Whole animal</tissue>
    </source>
</reference>
<organism evidence="2 3">
    <name type="scientific">Dreissena polymorpha</name>
    <name type="common">Zebra mussel</name>
    <name type="synonym">Mytilus polymorpha</name>
    <dbReference type="NCBI Taxonomy" id="45954"/>
    <lineage>
        <taxon>Eukaryota</taxon>
        <taxon>Metazoa</taxon>
        <taxon>Spiralia</taxon>
        <taxon>Lophotrochozoa</taxon>
        <taxon>Mollusca</taxon>
        <taxon>Bivalvia</taxon>
        <taxon>Autobranchia</taxon>
        <taxon>Heteroconchia</taxon>
        <taxon>Euheterodonta</taxon>
        <taxon>Imparidentia</taxon>
        <taxon>Neoheterodontei</taxon>
        <taxon>Myida</taxon>
        <taxon>Dreissenoidea</taxon>
        <taxon>Dreissenidae</taxon>
        <taxon>Dreissena</taxon>
    </lineage>
</organism>
<dbReference type="EMBL" id="JAIWYP010000005">
    <property type="protein sequence ID" value="KAH3818439.1"/>
    <property type="molecule type" value="Genomic_DNA"/>
</dbReference>
<keyword evidence="3" id="KW-1185">Reference proteome</keyword>
<reference evidence="2" key="2">
    <citation type="submission" date="2020-11" db="EMBL/GenBank/DDBJ databases">
        <authorList>
            <person name="McCartney M.A."/>
            <person name="Auch B."/>
            <person name="Kono T."/>
            <person name="Mallez S."/>
            <person name="Becker A."/>
            <person name="Gohl D.M."/>
            <person name="Silverstein K.A.T."/>
            <person name="Koren S."/>
            <person name="Bechman K.B."/>
            <person name="Herman A."/>
            <person name="Abrahante J.E."/>
            <person name="Garbe J."/>
        </authorList>
    </citation>
    <scope>NUCLEOTIDE SEQUENCE</scope>
    <source>
        <strain evidence="2">Duluth1</strain>
        <tissue evidence="2">Whole animal</tissue>
    </source>
</reference>
<feature type="compositionally biased region" description="Polar residues" evidence="1">
    <location>
        <begin position="20"/>
        <end position="34"/>
    </location>
</feature>
<accession>A0A9D4GJP1</accession>
<sequence length="71" mass="7579">MPCIGPCPVTTPDKICPVRSSGTNQVTGPETSPVNIDRSGHRSCYDRCRHRSTSTDRSGQGHAMTGPVTSH</sequence>
<protein>
    <submittedName>
        <fullName evidence="2">Uncharacterized protein</fullName>
    </submittedName>
</protein>
<proteinExistence type="predicted"/>
<evidence type="ECO:0000313" key="3">
    <source>
        <dbReference type="Proteomes" id="UP000828390"/>
    </source>
</evidence>
<gene>
    <name evidence="2" type="ORF">DPMN_120161</name>
</gene>
<comment type="caution">
    <text evidence="2">The sequence shown here is derived from an EMBL/GenBank/DDBJ whole genome shotgun (WGS) entry which is preliminary data.</text>
</comment>
<dbReference type="AlphaFoldDB" id="A0A9D4GJP1"/>
<name>A0A9D4GJP1_DREPO</name>
<dbReference type="Proteomes" id="UP000828390">
    <property type="component" value="Unassembled WGS sequence"/>
</dbReference>
<evidence type="ECO:0000313" key="2">
    <source>
        <dbReference type="EMBL" id="KAH3818439.1"/>
    </source>
</evidence>
<feature type="compositionally biased region" description="Basic and acidic residues" evidence="1">
    <location>
        <begin position="38"/>
        <end position="47"/>
    </location>
</feature>